<comment type="subcellular location">
    <subcellularLocation>
        <location evidence="7">Cytoplasm</location>
    </subcellularLocation>
</comment>
<dbReference type="PANTHER" id="PTHR10889">
    <property type="entry name" value="DEOXYRIBOSE-PHOSPHATE ALDOLASE"/>
    <property type="match status" value="1"/>
</dbReference>
<dbReference type="GO" id="GO:0016052">
    <property type="term" value="P:carbohydrate catabolic process"/>
    <property type="evidence" value="ECO:0007669"/>
    <property type="project" value="TreeGrafter"/>
</dbReference>
<dbReference type="GO" id="GO:0005737">
    <property type="term" value="C:cytoplasm"/>
    <property type="evidence" value="ECO:0007669"/>
    <property type="project" value="UniProtKB-SubCell"/>
</dbReference>
<evidence type="ECO:0000313" key="8">
    <source>
        <dbReference type="EMBL" id="TCP64216.1"/>
    </source>
</evidence>
<evidence type="ECO:0000313" key="9">
    <source>
        <dbReference type="Proteomes" id="UP000294813"/>
    </source>
</evidence>
<dbReference type="Gene3D" id="3.20.20.70">
    <property type="entry name" value="Aldolase class I"/>
    <property type="match status" value="1"/>
</dbReference>
<dbReference type="FunFam" id="3.20.20.70:FF:000044">
    <property type="entry name" value="Deoxyribose-phosphate aldolase"/>
    <property type="match status" value="1"/>
</dbReference>
<evidence type="ECO:0000256" key="1">
    <source>
        <dbReference type="ARBA" id="ARBA00010936"/>
    </source>
</evidence>
<keyword evidence="3 7" id="KW-0456">Lyase</keyword>
<evidence type="ECO:0000256" key="4">
    <source>
        <dbReference type="ARBA" id="ARBA00023270"/>
    </source>
</evidence>
<dbReference type="EMBL" id="SLXT01000011">
    <property type="protein sequence ID" value="TCP64216.1"/>
    <property type="molecule type" value="Genomic_DNA"/>
</dbReference>
<reference evidence="8 9" key="1">
    <citation type="submission" date="2019-03" db="EMBL/GenBank/DDBJ databases">
        <title>Genomic Encyclopedia of Type Strains, Phase IV (KMG-IV): sequencing the most valuable type-strain genomes for metagenomic binning, comparative biology and taxonomic classification.</title>
        <authorList>
            <person name="Goeker M."/>
        </authorList>
    </citation>
    <scope>NUCLEOTIDE SEQUENCE [LARGE SCALE GENOMIC DNA]</scope>
    <source>
        <strain evidence="8 9">DSM 11170</strain>
    </source>
</reference>
<comment type="similarity">
    <text evidence="1 7">Belongs to the DeoC/FbaB aldolase family. DeoC type 1 subfamily.</text>
</comment>
<evidence type="ECO:0000256" key="7">
    <source>
        <dbReference type="HAMAP-Rule" id="MF_00114"/>
    </source>
</evidence>
<dbReference type="EC" id="4.1.2.4" evidence="7"/>
<evidence type="ECO:0000256" key="5">
    <source>
        <dbReference type="ARBA" id="ARBA00048791"/>
    </source>
</evidence>
<dbReference type="AlphaFoldDB" id="A0A4V2SWZ8"/>
<dbReference type="GO" id="GO:0009264">
    <property type="term" value="P:deoxyribonucleotide catabolic process"/>
    <property type="evidence" value="ECO:0007669"/>
    <property type="project" value="UniProtKB-UniRule"/>
</dbReference>
<keyword evidence="4 7" id="KW-0704">Schiff base</keyword>
<dbReference type="PIRSF" id="PIRSF001357">
    <property type="entry name" value="DeoC"/>
    <property type="match status" value="1"/>
</dbReference>
<comment type="caution">
    <text evidence="8">The sequence shown here is derived from an EMBL/GenBank/DDBJ whole genome shotgun (WGS) entry which is preliminary data.</text>
</comment>
<dbReference type="InterPro" id="IPR002915">
    <property type="entry name" value="DeoC/FbaB/LacD_aldolase"/>
</dbReference>
<dbReference type="SUPFAM" id="SSF51569">
    <property type="entry name" value="Aldolase"/>
    <property type="match status" value="1"/>
</dbReference>
<evidence type="ECO:0000256" key="3">
    <source>
        <dbReference type="ARBA" id="ARBA00023239"/>
    </source>
</evidence>
<dbReference type="UniPathway" id="UPA00002">
    <property type="reaction ID" value="UER00468"/>
</dbReference>
<dbReference type="Proteomes" id="UP000294813">
    <property type="component" value="Unassembled WGS sequence"/>
</dbReference>
<evidence type="ECO:0000256" key="2">
    <source>
        <dbReference type="ARBA" id="ARBA00022490"/>
    </source>
</evidence>
<dbReference type="NCBIfam" id="TIGR00126">
    <property type="entry name" value="deoC"/>
    <property type="match status" value="1"/>
</dbReference>
<dbReference type="InterPro" id="IPR028581">
    <property type="entry name" value="DeoC_typeI"/>
</dbReference>
<proteinExistence type="inferred from homology"/>
<feature type="active site" description="Proton donor/acceptor" evidence="7">
    <location>
        <position position="93"/>
    </location>
</feature>
<dbReference type="InterPro" id="IPR011343">
    <property type="entry name" value="DeoC"/>
</dbReference>
<accession>A0A4V2SWZ8</accession>
<dbReference type="CDD" id="cd00959">
    <property type="entry name" value="DeoC"/>
    <property type="match status" value="1"/>
</dbReference>
<sequence length="221" mass="23040">MELWTKEKVAQMIDHTLLKPEATEGQIVDLCRDACAYKVAAVCIHPIWVSTAASLLTGSGIKVATVIGFPTGATRVKALEARDALQAGAQELDMVMQVGWAKMGRWADVEADIRAVVEEAKQVPQSVVKVILETALLTDEEIVEACRCAVAAGAHFVKTSTGFGPSGATAHHVALMRQTVGADAQVKASGGIRTAADALAMLQAGATRIGTSATGTILAGF</sequence>
<name>A0A4V2SWZ8_9FIRM</name>
<keyword evidence="9" id="KW-1185">Reference proteome</keyword>
<dbReference type="Pfam" id="PF01791">
    <property type="entry name" value="DeoC"/>
    <property type="match status" value="1"/>
</dbReference>
<gene>
    <name evidence="7" type="primary">deoC</name>
    <name evidence="8" type="ORF">EDD73_11168</name>
</gene>
<dbReference type="InterPro" id="IPR013785">
    <property type="entry name" value="Aldolase_TIM"/>
</dbReference>
<comment type="catalytic activity">
    <reaction evidence="5 7">
        <text>2-deoxy-D-ribose 5-phosphate = D-glyceraldehyde 3-phosphate + acetaldehyde</text>
        <dbReference type="Rhea" id="RHEA:12821"/>
        <dbReference type="ChEBI" id="CHEBI:15343"/>
        <dbReference type="ChEBI" id="CHEBI:59776"/>
        <dbReference type="ChEBI" id="CHEBI:62877"/>
        <dbReference type="EC" id="4.1.2.4"/>
    </reaction>
</comment>
<protein>
    <recommendedName>
        <fullName evidence="7">Deoxyribose-phosphate aldolase</fullName>
        <shortName evidence="7">DERA</shortName>
        <ecNumber evidence="7">4.1.2.4</ecNumber>
    </recommendedName>
    <alternativeName>
        <fullName evidence="7">2-deoxy-D-ribose 5-phosphate aldolase</fullName>
    </alternativeName>
    <alternativeName>
        <fullName evidence="7">Phosphodeoxyriboaldolase</fullName>
        <shortName evidence="7">Deoxyriboaldolase</shortName>
    </alternativeName>
</protein>
<dbReference type="GO" id="GO:0006018">
    <property type="term" value="P:2-deoxyribose 1-phosphate catabolic process"/>
    <property type="evidence" value="ECO:0007669"/>
    <property type="project" value="UniProtKB-UniRule"/>
</dbReference>
<comment type="function">
    <text evidence="6 7">Catalyzes a reversible aldol reaction between acetaldehyde and D-glyceraldehyde 3-phosphate to generate 2-deoxy-D-ribose 5-phosphate.</text>
</comment>
<evidence type="ECO:0000256" key="6">
    <source>
        <dbReference type="ARBA" id="ARBA00056337"/>
    </source>
</evidence>
<organism evidence="8 9">
    <name type="scientific">Heliophilum fasciatum</name>
    <dbReference type="NCBI Taxonomy" id="35700"/>
    <lineage>
        <taxon>Bacteria</taxon>
        <taxon>Bacillati</taxon>
        <taxon>Bacillota</taxon>
        <taxon>Clostridia</taxon>
        <taxon>Eubacteriales</taxon>
        <taxon>Heliobacteriaceae</taxon>
        <taxon>Heliophilum</taxon>
    </lineage>
</organism>
<feature type="active site" description="Schiff-base intermediate with acetaldehyde" evidence="7">
    <location>
        <position position="158"/>
    </location>
</feature>
<keyword evidence="2 7" id="KW-0963">Cytoplasm</keyword>
<feature type="active site" description="Proton donor/acceptor" evidence="7">
    <location>
        <position position="187"/>
    </location>
</feature>
<dbReference type="GO" id="GO:0004139">
    <property type="term" value="F:deoxyribose-phosphate aldolase activity"/>
    <property type="evidence" value="ECO:0007669"/>
    <property type="project" value="UniProtKB-UniRule"/>
</dbReference>
<dbReference type="SMART" id="SM01133">
    <property type="entry name" value="DeoC"/>
    <property type="match status" value="1"/>
</dbReference>
<dbReference type="RefSeq" id="WP_165876385.1">
    <property type="nucleotide sequence ID" value="NZ_JAOQNU010000011.1"/>
</dbReference>
<dbReference type="PANTHER" id="PTHR10889:SF1">
    <property type="entry name" value="DEOXYRIBOSE-PHOSPHATE ALDOLASE"/>
    <property type="match status" value="1"/>
</dbReference>
<comment type="pathway">
    <text evidence="7">Carbohydrate degradation; 2-deoxy-D-ribose 1-phosphate degradation; D-glyceraldehyde 3-phosphate and acetaldehyde from 2-deoxy-alpha-D-ribose 1-phosphate: step 2/2.</text>
</comment>
<dbReference type="HAMAP" id="MF_00114">
    <property type="entry name" value="DeoC_type1"/>
    <property type="match status" value="1"/>
</dbReference>